<dbReference type="AlphaFoldDB" id="A0A6C0GFB5"/>
<evidence type="ECO:0000259" key="2">
    <source>
        <dbReference type="Pfam" id="PF13298"/>
    </source>
</evidence>
<keyword evidence="4" id="KW-1185">Reference proteome</keyword>
<proteinExistence type="predicted"/>
<dbReference type="Proteomes" id="UP000480178">
    <property type="component" value="Chromosome"/>
</dbReference>
<name>A0A6C0GFB5_9BACT</name>
<feature type="compositionally biased region" description="Basic and acidic residues" evidence="1">
    <location>
        <begin position="210"/>
        <end position="222"/>
    </location>
</feature>
<dbReference type="RefSeq" id="WP_162442702.1">
    <property type="nucleotide sequence ID" value="NZ_CP048222.1"/>
</dbReference>
<feature type="domain" description="DNA ligase D 3'-phosphoesterase" evidence="2">
    <location>
        <begin position="34"/>
        <end position="148"/>
    </location>
</feature>
<gene>
    <name evidence="3" type="ORF">GXP67_08250</name>
</gene>
<dbReference type="EMBL" id="CP048222">
    <property type="protein sequence ID" value="QHT66648.1"/>
    <property type="molecule type" value="Genomic_DNA"/>
</dbReference>
<dbReference type="PANTHER" id="PTHR39465">
    <property type="entry name" value="DNA LIGASE D, 3'-PHOSPHOESTERASE DOMAIN"/>
    <property type="match status" value="1"/>
</dbReference>
<reference evidence="3 4" key="1">
    <citation type="submission" date="2020-01" db="EMBL/GenBank/DDBJ databases">
        <authorList>
            <person name="Kim M.K."/>
        </authorList>
    </citation>
    <scope>NUCLEOTIDE SEQUENCE [LARGE SCALE GENOMIC DNA]</scope>
    <source>
        <strain evidence="3 4">172606-1</strain>
    </source>
</reference>
<dbReference type="NCBIfam" id="TIGR02777">
    <property type="entry name" value="LigD_PE_dom"/>
    <property type="match status" value="1"/>
</dbReference>
<sequence length="235" mass="27063">MSLKNYFEKRDFTRTPEPQKGEKITGDTLHFVVQRHQASKLHYDFRLEMDGVLKSWVIPKGPSMNPKDKRLAVMVEDHPLEYRTFEGEIPEGNYGAGIVTIWDEGTYQVAPDNEEPSDEKTLLSQLKKGSLTFILKGKRLKGIFSLVKLQKGDPDSWLLIKKKDEEATEKAYNSEDFVKKAAIKTTRTRKTQKKPSAGKPDPSPKVLQWEQKRQQKKQKETGMKNQKTGIAKEWK</sequence>
<feature type="region of interest" description="Disordered" evidence="1">
    <location>
        <begin position="183"/>
        <end position="235"/>
    </location>
</feature>
<organism evidence="3 4">
    <name type="scientific">Rhodocytophaga rosea</name>
    <dbReference type="NCBI Taxonomy" id="2704465"/>
    <lineage>
        <taxon>Bacteria</taxon>
        <taxon>Pseudomonadati</taxon>
        <taxon>Bacteroidota</taxon>
        <taxon>Cytophagia</taxon>
        <taxon>Cytophagales</taxon>
        <taxon>Rhodocytophagaceae</taxon>
        <taxon>Rhodocytophaga</taxon>
    </lineage>
</organism>
<dbReference type="Pfam" id="PF13298">
    <property type="entry name" value="LigD_N"/>
    <property type="match status" value="1"/>
</dbReference>
<dbReference type="InterPro" id="IPR014144">
    <property type="entry name" value="LigD_PE_domain"/>
</dbReference>
<dbReference type="PANTHER" id="PTHR39465:SF1">
    <property type="entry name" value="DNA LIGASE D 3'-PHOSPHOESTERASE DOMAIN-CONTAINING PROTEIN"/>
    <property type="match status" value="1"/>
</dbReference>
<evidence type="ECO:0000313" key="3">
    <source>
        <dbReference type="EMBL" id="QHT66648.1"/>
    </source>
</evidence>
<accession>A0A6C0GFB5</accession>
<dbReference type="KEGG" id="rhoz:GXP67_08250"/>
<protein>
    <submittedName>
        <fullName evidence="3">3'-phosphoesterase</fullName>
    </submittedName>
</protein>
<evidence type="ECO:0000256" key="1">
    <source>
        <dbReference type="SAM" id="MobiDB-lite"/>
    </source>
</evidence>
<evidence type="ECO:0000313" key="4">
    <source>
        <dbReference type="Proteomes" id="UP000480178"/>
    </source>
</evidence>